<protein>
    <submittedName>
        <fullName evidence="2">Uncharacterized protein</fullName>
    </submittedName>
</protein>
<dbReference type="OrthoDB" id="7668655at2759"/>
<sequence length="651" mass="75632">MSKRILEIGKNSSNKKPKLDSDTNLLWDDDLDESVFDDCMQLATQYLTQGTTSKNDGCVPTYEAFKAPKTLFCSTQVNSTVIRTTTSESDLENYKIKYEEKEGEIIILRNQLREIKTNNNSEYQKTLSEYKEKLNLSERQVHSVKSELEFKNLEIMNLKQKIESLKKQNLNATINGTINSPNRKSIDKFIQPNKVFENKIYPSVNEEYPLKHIFFESFLTIPTKEKFIIDSKLNHSLKSKGATSRVVLDKSRGDVRRIYPNLLKLCNYTTEELDSYRTIEDITLIVFVCFQSLEDLLDLLEEIKRNLQTEDLLEADTLYLKSTEINQCELRNELGRKSAFILNCLSILVMHCTCLKEYFIYNKDLCTRESLTRNSSLPTVSRAVKGHEFLNKILAILNLAGEIRKSNVIVSFLNSGIKLMTNICKVNGYSYLSETVCNFTKELIFMRPPVDVTFNLICLLVEASRFATFIKFLFKKTAECSKIKNGILHFTEGDCCFYIYVLLFNRGLSNQKSIPIETCLNMMHFIYNTYTFLYSLHHIDIRKCECLPQLYKLEIELIYKMLDLYADETERGITSDNWWNFFNTGIVLKVLNLMTYHCYDLTEGFIIAYSQLKEIERRARENEVCQLSKLNINVDEDVPNVNSKKFDDIVL</sequence>
<reference evidence="2" key="1">
    <citation type="submission" date="2022-01" db="EMBL/GenBank/DDBJ databases">
        <authorList>
            <person name="King R."/>
        </authorList>
    </citation>
    <scope>NUCLEOTIDE SEQUENCE</scope>
</reference>
<dbReference type="Proteomes" id="UP001153712">
    <property type="component" value="Chromosome 4"/>
</dbReference>
<gene>
    <name evidence="2" type="ORF">PHYEVI_LOCUS7985</name>
</gene>
<keyword evidence="1" id="KW-0175">Coiled coil</keyword>
<evidence type="ECO:0000313" key="3">
    <source>
        <dbReference type="Proteomes" id="UP001153712"/>
    </source>
</evidence>
<accession>A0A9N9XR12</accession>
<keyword evidence="3" id="KW-1185">Reference proteome</keyword>
<feature type="coiled-coil region" evidence="1">
    <location>
        <begin position="91"/>
        <end position="175"/>
    </location>
</feature>
<name>A0A9N9XR12_PHYSR</name>
<dbReference type="AlphaFoldDB" id="A0A9N9XR12"/>
<evidence type="ECO:0000313" key="2">
    <source>
        <dbReference type="EMBL" id="CAG9861654.1"/>
    </source>
</evidence>
<proteinExistence type="predicted"/>
<dbReference type="EMBL" id="OU900097">
    <property type="protein sequence ID" value="CAG9861654.1"/>
    <property type="molecule type" value="Genomic_DNA"/>
</dbReference>
<evidence type="ECO:0000256" key="1">
    <source>
        <dbReference type="SAM" id="Coils"/>
    </source>
</evidence>
<organism evidence="2 3">
    <name type="scientific">Phyllotreta striolata</name>
    <name type="common">Striped flea beetle</name>
    <name type="synonym">Crioceris striolata</name>
    <dbReference type="NCBI Taxonomy" id="444603"/>
    <lineage>
        <taxon>Eukaryota</taxon>
        <taxon>Metazoa</taxon>
        <taxon>Ecdysozoa</taxon>
        <taxon>Arthropoda</taxon>
        <taxon>Hexapoda</taxon>
        <taxon>Insecta</taxon>
        <taxon>Pterygota</taxon>
        <taxon>Neoptera</taxon>
        <taxon>Endopterygota</taxon>
        <taxon>Coleoptera</taxon>
        <taxon>Polyphaga</taxon>
        <taxon>Cucujiformia</taxon>
        <taxon>Chrysomeloidea</taxon>
        <taxon>Chrysomelidae</taxon>
        <taxon>Galerucinae</taxon>
        <taxon>Alticini</taxon>
        <taxon>Phyllotreta</taxon>
    </lineage>
</organism>